<protein>
    <submittedName>
        <fullName evidence="2">Uncharacterized protein</fullName>
    </submittedName>
</protein>
<dbReference type="OrthoDB" id="5809319at2759"/>
<dbReference type="AlphaFoldDB" id="A0A2G5UNT7"/>
<reference evidence="3" key="1">
    <citation type="submission" date="2017-10" db="EMBL/GenBank/DDBJ databases">
        <title>Rapid genome shrinkage in a self-fertile nematode reveals novel sperm competition proteins.</title>
        <authorList>
            <person name="Yin D."/>
            <person name="Schwarz E.M."/>
            <person name="Thomas C.G."/>
            <person name="Felde R.L."/>
            <person name="Korf I.F."/>
            <person name="Cutter A.D."/>
            <person name="Schartner C.M."/>
            <person name="Ralston E.J."/>
            <person name="Meyer B.J."/>
            <person name="Haag E.S."/>
        </authorList>
    </citation>
    <scope>NUCLEOTIDE SEQUENCE [LARGE SCALE GENOMIC DNA]</scope>
    <source>
        <strain evidence="3">JU1422</strain>
    </source>
</reference>
<evidence type="ECO:0000313" key="2">
    <source>
        <dbReference type="EMBL" id="PIC41113.1"/>
    </source>
</evidence>
<name>A0A2G5UNT7_9PELO</name>
<keyword evidence="1" id="KW-0472">Membrane</keyword>
<comment type="caution">
    <text evidence="2">The sequence shown here is derived from an EMBL/GenBank/DDBJ whole genome shotgun (WGS) entry which is preliminary data.</text>
</comment>
<keyword evidence="1" id="KW-1133">Transmembrane helix</keyword>
<organism evidence="2 3">
    <name type="scientific">Caenorhabditis nigoni</name>
    <dbReference type="NCBI Taxonomy" id="1611254"/>
    <lineage>
        <taxon>Eukaryota</taxon>
        <taxon>Metazoa</taxon>
        <taxon>Ecdysozoa</taxon>
        <taxon>Nematoda</taxon>
        <taxon>Chromadorea</taxon>
        <taxon>Rhabditida</taxon>
        <taxon>Rhabditina</taxon>
        <taxon>Rhabditomorpha</taxon>
        <taxon>Rhabditoidea</taxon>
        <taxon>Rhabditidae</taxon>
        <taxon>Peloderinae</taxon>
        <taxon>Caenorhabditis</taxon>
    </lineage>
</organism>
<accession>A0A2G5UNT7</accession>
<dbReference type="STRING" id="1611254.A0A2G5UNT7"/>
<gene>
    <name evidence="2" type="primary">Cnig_chr_III.g8644</name>
    <name evidence="2" type="ORF">B9Z55_008644</name>
</gene>
<evidence type="ECO:0000256" key="1">
    <source>
        <dbReference type="SAM" id="Phobius"/>
    </source>
</evidence>
<keyword evidence="1" id="KW-0812">Transmembrane</keyword>
<dbReference type="EMBL" id="PDUG01000003">
    <property type="protein sequence ID" value="PIC41113.1"/>
    <property type="molecule type" value="Genomic_DNA"/>
</dbReference>
<feature type="transmembrane region" description="Helical" evidence="1">
    <location>
        <begin position="36"/>
        <end position="54"/>
    </location>
</feature>
<keyword evidence="3" id="KW-1185">Reference proteome</keyword>
<dbReference type="PANTHER" id="PTHR33651:SF2">
    <property type="entry name" value="PI3K_PI4K CATALYTIC DOMAIN-CONTAINING PROTEIN"/>
    <property type="match status" value="1"/>
</dbReference>
<evidence type="ECO:0000313" key="3">
    <source>
        <dbReference type="Proteomes" id="UP000230233"/>
    </source>
</evidence>
<dbReference type="PANTHER" id="PTHR33651">
    <property type="entry name" value="PROTEIN CBG06246"/>
    <property type="match status" value="1"/>
</dbReference>
<dbReference type="Proteomes" id="UP000230233">
    <property type="component" value="Chromosome III"/>
</dbReference>
<proteinExistence type="predicted"/>
<sequence>MRTRRDTTRATRSARVTKSTHLWAETQSEAKNIGNFPIASLFVATFMKFFHWFFVMVNVSICLVGGEEETLWNSVPMDPQSSFDDLQKEIEELTMIPPEYQEIEHNGAPFLQSRQPLASFQNYEELRVKHKEISLFVNYKTTVERVLNERTNQHENAKTAVEFCERLHKCGIFFVYHEFFTFRCDNHSNVAAWADDDVELIRRATREFFENLHDEKRGNEESEFVCYFEQRKKGLGGRPADTIAFVKIHGEHCISEYNIKSHHYGLKGRKYGEELDVFELLCYKLLSLIGAYPKVYIIPPIITTETKTSAYIATKWDDRFQSLKNVIKKKALTADVVVQLVMIKVILFVEDLYDTDCGKWKDTENAAVADFVPDDYFEVYENIKRKIMTMGIQRDLMLLCDSVRDQYDENTWLKIAKVYFEKWDLANKIDLVREDLDPSKGVLKVLEIGFQKGHLYESPTDQFNEYIDTLRKNLENLQNVFNSIVQ</sequence>